<protein>
    <submittedName>
        <fullName evidence="1">Uncharacterized protein</fullName>
    </submittedName>
</protein>
<gene>
    <name evidence="1" type="ORF">LIER_37135</name>
</gene>
<evidence type="ECO:0000313" key="2">
    <source>
        <dbReference type="Proteomes" id="UP001454036"/>
    </source>
</evidence>
<evidence type="ECO:0000313" key="1">
    <source>
        <dbReference type="EMBL" id="GAA0150569.1"/>
    </source>
</evidence>
<comment type="caution">
    <text evidence="1">The sequence shown here is derived from an EMBL/GenBank/DDBJ whole genome shotgun (WGS) entry which is preliminary data.</text>
</comment>
<organism evidence="1 2">
    <name type="scientific">Lithospermum erythrorhizon</name>
    <name type="common">Purple gromwell</name>
    <name type="synonym">Lithospermum officinale var. erythrorhizon</name>
    <dbReference type="NCBI Taxonomy" id="34254"/>
    <lineage>
        <taxon>Eukaryota</taxon>
        <taxon>Viridiplantae</taxon>
        <taxon>Streptophyta</taxon>
        <taxon>Embryophyta</taxon>
        <taxon>Tracheophyta</taxon>
        <taxon>Spermatophyta</taxon>
        <taxon>Magnoliopsida</taxon>
        <taxon>eudicotyledons</taxon>
        <taxon>Gunneridae</taxon>
        <taxon>Pentapetalae</taxon>
        <taxon>asterids</taxon>
        <taxon>lamiids</taxon>
        <taxon>Boraginales</taxon>
        <taxon>Boraginaceae</taxon>
        <taxon>Boraginoideae</taxon>
        <taxon>Lithospermeae</taxon>
        <taxon>Lithospermum</taxon>
    </lineage>
</organism>
<reference evidence="1 2" key="1">
    <citation type="submission" date="2024-01" db="EMBL/GenBank/DDBJ databases">
        <title>The complete chloroplast genome sequence of Lithospermum erythrorhizon: insights into the phylogenetic relationship among Boraginaceae species and the maternal lineages of purple gromwells.</title>
        <authorList>
            <person name="Okada T."/>
            <person name="Watanabe K."/>
        </authorList>
    </citation>
    <scope>NUCLEOTIDE SEQUENCE [LARGE SCALE GENOMIC DNA]</scope>
</reference>
<accession>A0AAV3PFW8</accession>
<proteinExistence type="predicted"/>
<name>A0AAV3PFW8_LITER</name>
<dbReference type="EMBL" id="BAABME010017571">
    <property type="protein sequence ID" value="GAA0150569.1"/>
    <property type="molecule type" value="Genomic_DNA"/>
</dbReference>
<dbReference type="AlphaFoldDB" id="A0AAV3PFW8"/>
<sequence length="105" mass="11769">MPDNQGTITYHGLVEINKHHDARIKVTVHNKSKDANLHIKDVVGYVQVGKHRLDQTVDCHKRVEPRKSIHLDLVVHLPEHVRGVSNARIGLIIPNCGHVTITGQT</sequence>
<keyword evidence="2" id="KW-1185">Reference proteome</keyword>
<dbReference type="Proteomes" id="UP001454036">
    <property type="component" value="Unassembled WGS sequence"/>
</dbReference>